<dbReference type="KEGG" id="esj:SJ05684_c11460"/>
<keyword evidence="2" id="KW-1185">Reference proteome</keyword>
<accession>A0A249PA27</accession>
<dbReference type="EMBL" id="CP023067">
    <property type="protein sequence ID" value="ASY62602.1"/>
    <property type="molecule type" value="Genomic_DNA"/>
</dbReference>
<dbReference type="Proteomes" id="UP000217211">
    <property type="component" value="Chromosome"/>
</dbReference>
<protein>
    <submittedName>
        <fullName evidence="1">Uncharacterized protein</fullName>
    </submittedName>
</protein>
<sequence length="289" mass="29950">MLAGLAATVLLVGCATTQPARVQAIRSSAIQSVVDDMKRQVSVYVAYQNSPQGTRSVINASATKTCGNGLIDFDVKSVKLEVLTTHESSVEGGVGFGPVVTGSATLSGGLGAGRSVSNTQELVLAAEMLPNRSFVYAGRESVESAPIAGTLINLRDALIKAGEVQNRVCFKTTKDADDGNTYKIALNIEDHGGGNIALGLAPLAFDVSGETKSTTGNTLTVTFEPHEFTQAEVANVRRHGGRGKVDVGNSSVWSTPVVPKAKAGTGNDCPPGSVDPACQGTFNKKNPEM</sequence>
<organism evidence="1 2">
    <name type="scientific">Sinorhizobium sojae CCBAU 05684</name>
    <dbReference type="NCBI Taxonomy" id="716928"/>
    <lineage>
        <taxon>Bacteria</taxon>
        <taxon>Pseudomonadati</taxon>
        <taxon>Pseudomonadota</taxon>
        <taxon>Alphaproteobacteria</taxon>
        <taxon>Hyphomicrobiales</taxon>
        <taxon>Rhizobiaceae</taxon>
        <taxon>Sinorhizobium/Ensifer group</taxon>
        <taxon>Sinorhizobium</taxon>
    </lineage>
</organism>
<evidence type="ECO:0000313" key="2">
    <source>
        <dbReference type="Proteomes" id="UP000217211"/>
    </source>
</evidence>
<evidence type="ECO:0000313" key="1">
    <source>
        <dbReference type="EMBL" id="ASY62602.1"/>
    </source>
</evidence>
<gene>
    <name evidence="1" type="ORF">SJ05684_c11460</name>
</gene>
<dbReference type="STRING" id="716928.GCA_000261485_04869"/>
<reference evidence="1 2" key="1">
    <citation type="submission" date="2017-08" db="EMBL/GenBank/DDBJ databases">
        <title>Multipartite genome sequences of Sinorhizobium species nodulating soybeans.</title>
        <authorList>
            <person name="Tian C.F."/>
        </authorList>
    </citation>
    <scope>NUCLEOTIDE SEQUENCE [LARGE SCALE GENOMIC DNA]</scope>
    <source>
        <strain evidence="1 2">CCBAU 05684</strain>
    </source>
</reference>
<name>A0A249PA27_9HYPH</name>
<proteinExistence type="predicted"/>
<dbReference type="AlphaFoldDB" id="A0A249PA27"/>